<keyword evidence="3" id="KW-1133">Transmembrane helix</keyword>
<organism evidence="5 6">
    <name type="scientific">Natronosporangium hydrolyticum</name>
    <dbReference type="NCBI Taxonomy" id="2811111"/>
    <lineage>
        <taxon>Bacteria</taxon>
        <taxon>Bacillati</taxon>
        <taxon>Actinomycetota</taxon>
        <taxon>Actinomycetes</taxon>
        <taxon>Micromonosporales</taxon>
        <taxon>Micromonosporaceae</taxon>
        <taxon>Natronosporangium</taxon>
    </lineage>
</organism>
<gene>
    <name evidence="5" type="ORF">JQS43_19300</name>
</gene>
<dbReference type="InterPro" id="IPR000045">
    <property type="entry name" value="Prepilin_IV_endopep_pep"/>
</dbReference>
<comment type="similarity">
    <text evidence="1 2">Belongs to the peptidase A24 family.</text>
</comment>
<evidence type="ECO:0000259" key="4">
    <source>
        <dbReference type="Pfam" id="PF01478"/>
    </source>
</evidence>
<feature type="transmembrane region" description="Helical" evidence="3">
    <location>
        <begin position="238"/>
        <end position="257"/>
    </location>
</feature>
<dbReference type="Proteomes" id="UP000662857">
    <property type="component" value="Chromosome"/>
</dbReference>
<sequence length="259" mass="26044">MTGQISTRPPWRLVAAPVTPLLRWAVLVHSVPAGEPWRRGCPHCEAPLLAAEGLGALGPAGRCGQCRRPAGAPPYLLEVTTIAVAALVAVGVVGAGSAGWPLWAAFALVGWAVAAVPLTFIDLAVHRLPDRFTLPAAGWVLGCLGISALAGGSGGDWLRAAAAAAVCGLGFATVTLLFGARGFGLGDAKLAVSIGALLGWLGWTALVAGLLLAFLASGVVALALLASKKVSRRDSLPFGPFLVLGTLGAVAWVGLSASA</sequence>
<feature type="transmembrane region" description="Helical" evidence="3">
    <location>
        <begin position="132"/>
        <end position="151"/>
    </location>
</feature>
<evidence type="ECO:0000313" key="5">
    <source>
        <dbReference type="EMBL" id="QSB13700.1"/>
    </source>
</evidence>
<dbReference type="PANTHER" id="PTHR30487">
    <property type="entry name" value="TYPE 4 PREPILIN-LIKE PROTEINS LEADER PEPTIDE-PROCESSING ENZYME"/>
    <property type="match status" value="1"/>
</dbReference>
<dbReference type="Pfam" id="PF01478">
    <property type="entry name" value="Peptidase_A24"/>
    <property type="match status" value="1"/>
</dbReference>
<dbReference type="InterPro" id="IPR014032">
    <property type="entry name" value="Peptidase_A24A_bac"/>
</dbReference>
<reference evidence="5" key="1">
    <citation type="submission" date="2021-02" db="EMBL/GenBank/DDBJ databases">
        <title>Natrosporangium hydrolyticum gen. nov., sp. nov, a haloalkaliphilic actinobacterium from a soda solonchak soil.</title>
        <authorList>
            <person name="Sorokin D.Y."/>
            <person name="Khijniak T.V."/>
            <person name="Zakharycheva A.P."/>
            <person name="Boueva O.V."/>
            <person name="Ariskina E.V."/>
            <person name="Hahnke R.L."/>
            <person name="Bunk B."/>
            <person name="Sproer C."/>
            <person name="Schumann P."/>
            <person name="Evtushenko L.I."/>
            <person name="Kublanov I.V."/>
        </authorList>
    </citation>
    <scope>NUCLEOTIDE SEQUENCE</scope>
    <source>
        <strain evidence="5">DSM 106523</strain>
    </source>
</reference>
<dbReference type="GO" id="GO:0006465">
    <property type="term" value="P:signal peptide processing"/>
    <property type="evidence" value="ECO:0007669"/>
    <property type="project" value="TreeGrafter"/>
</dbReference>
<dbReference type="InterPro" id="IPR050882">
    <property type="entry name" value="Prepilin_peptidase/N-MTase"/>
</dbReference>
<evidence type="ECO:0000313" key="6">
    <source>
        <dbReference type="Proteomes" id="UP000662857"/>
    </source>
</evidence>
<dbReference type="GO" id="GO:0004190">
    <property type="term" value="F:aspartic-type endopeptidase activity"/>
    <property type="evidence" value="ECO:0007669"/>
    <property type="project" value="InterPro"/>
</dbReference>
<dbReference type="RefSeq" id="WP_239675801.1">
    <property type="nucleotide sequence ID" value="NZ_CP070499.1"/>
</dbReference>
<keyword evidence="3" id="KW-0472">Membrane</keyword>
<feature type="transmembrane region" description="Helical" evidence="3">
    <location>
        <begin position="75"/>
        <end position="96"/>
    </location>
</feature>
<evidence type="ECO:0000256" key="2">
    <source>
        <dbReference type="RuleBase" id="RU003793"/>
    </source>
</evidence>
<accession>A0A895YHS3</accession>
<dbReference type="PANTHER" id="PTHR30487:SF0">
    <property type="entry name" value="PREPILIN LEADER PEPTIDASE_N-METHYLTRANSFERASE-RELATED"/>
    <property type="match status" value="1"/>
</dbReference>
<protein>
    <submittedName>
        <fullName evidence="5">Prepilin peptidase</fullName>
    </submittedName>
</protein>
<dbReference type="AlphaFoldDB" id="A0A895YHS3"/>
<evidence type="ECO:0000256" key="1">
    <source>
        <dbReference type="ARBA" id="ARBA00005801"/>
    </source>
</evidence>
<feature type="transmembrane region" description="Helical" evidence="3">
    <location>
        <begin position="200"/>
        <end position="226"/>
    </location>
</feature>
<feature type="domain" description="Prepilin type IV endopeptidase peptidase" evidence="4">
    <location>
        <begin position="116"/>
        <end position="221"/>
    </location>
</feature>
<keyword evidence="3" id="KW-0812">Transmembrane</keyword>
<dbReference type="PRINTS" id="PR00864">
    <property type="entry name" value="PREPILNPTASE"/>
</dbReference>
<dbReference type="GO" id="GO:0005886">
    <property type="term" value="C:plasma membrane"/>
    <property type="evidence" value="ECO:0007669"/>
    <property type="project" value="TreeGrafter"/>
</dbReference>
<proteinExistence type="inferred from homology"/>
<dbReference type="EMBL" id="CP070499">
    <property type="protein sequence ID" value="QSB13700.1"/>
    <property type="molecule type" value="Genomic_DNA"/>
</dbReference>
<keyword evidence="6" id="KW-1185">Reference proteome</keyword>
<evidence type="ECO:0000256" key="3">
    <source>
        <dbReference type="SAM" id="Phobius"/>
    </source>
</evidence>
<feature type="transmembrane region" description="Helical" evidence="3">
    <location>
        <begin position="157"/>
        <end position="179"/>
    </location>
</feature>
<name>A0A895YHS3_9ACTN</name>
<dbReference type="Gene3D" id="1.20.120.1220">
    <property type="match status" value="1"/>
</dbReference>
<feature type="transmembrane region" description="Helical" evidence="3">
    <location>
        <begin position="102"/>
        <end position="125"/>
    </location>
</feature>
<dbReference type="KEGG" id="nhy:JQS43_19300"/>